<evidence type="ECO:0000256" key="1">
    <source>
        <dbReference type="SAM" id="Coils"/>
    </source>
</evidence>
<dbReference type="GO" id="GO:0004386">
    <property type="term" value="F:helicase activity"/>
    <property type="evidence" value="ECO:0007669"/>
    <property type="project" value="UniProtKB-KW"/>
</dbReference>
<sequence>MDDIYSIIQSMAKNVQAANMDDGDYIGEDGLLVCGKCHTPKQYRLQLPGDESKTIVVPITCKHRRDELKAEEERLEREQFERRVREIRKIGISDAEFESWTFENDDRKNPKLSDAMKRYADNFQEMKEKNLGLLLYGNVGTGKTYYAACIANA</sequence>
<keyword evidence="2" id="KW-0067">ATP-binding</keyword>
<feature type="coiled-coil region" evidence="1">
    <location>
        <begin position="63"/>
        <end position="90"/>
    </location>
</feature>
<accession>W4V9T8</accession>
<proteinExistence type="predicted"/>
<dbReference type="SUPFAM" id="SSF52540">
    <property type="entry name" value="P-loop containing nucleoside triphosphate hydrolases"/>
    <property type="match status" value="1"/>
</dbReference>
<evidence type="ECO:0000313" key="3">
    <source>
        <dbReference type="Proteomes" id="UP000019109"/>
    </source>
</evidence>
<comment type="caution">
    <text evidence="2">The sequence shown here is derived from an EMBL/GenBank/DDBJ whole genome shotgun (WGS) entry which is preliminary data.</text>
</comment>
<evidence type="ECO:0000313" key="2">
    <source>
        <dbReference type="EMBL" id="GAE89504.1"/>
    </source>
</evidence>
<dbReference type="Proteomes" id="UP000019109">
    <property type="component" value="Unassembled WGS sequence"/>
</dbReference>
<dbReference type="EMBL" id="BAVR01000039">
    <property type="protein sequence ID" value="GAE89504.1"/>
    <property type="molecule type" value="Genomic_DNA"/>
</dbReference>
<dbReference type="STRING" id="1294263.JCM21531_3037"/>
<name>W4V9T8_9FIRM</name>
<reference evidence="2" key="1">
    <citation type="journal article" date="2014" name="Genome Announc.">
        <title>Draft Genome Sequence of Clostridium straminisolvens Strain JCM 21531T, Isolated from a Cellulose-Degrading Bacterial Community.</title>
        <authorList>
            <person name="Yuki M."/>
            <person name="Oshima K."/>
            <person name="Suda W."/>
            <person name="Sakamoto M."/>
            <person name="Kitamura K."/>
            <person name="Iida T."/>
            <person name="Hattori M."/>
            <person name="Ohkuma M."/>
        </authorList>
    </citation>
    <scope>NUCLEOTIDE SEQUENCE [LARGE SCALE GENOMIC DNA]</scope>
    <source>
        <strain evidence="2">JCM 21531</strain>
    </source>
</reference>
<protein>
    <submittedName>
        <fullName evidence="2">Helicase loader DnaI</fullName>
    </submittedName>
</protein>
<keyword evidence="2" id="KW-0547">Nucleotide-binding</keyword>
<keyword evidence="2" id="KW-0347">Helicase</keyword>
<dbReference type="Gene3D" id="3.40.50.300">
    <property type="entry name" value="P-loop containing nucleotide triphosphate hydrolases"/>
    <property type="match status" value="1"/>
</dbReference>
<keyword evidence="2" id="KW-0378">Hydrolase</keyword>
<gene>
    <name evidence="2" type="ORF">JCM21531_3037</name>
</gene>
<organism evidence="2 3">
    <name type="scientific">Acetivibrio straminisolvens JCM 21531</name>
    <dbReference type="NCBI Taxonomy" id="1294263"/>
    <lineage>
        <taxon>Bacteria</taxon>
        <taxon>Bacillati</taxon>
        <taxon>Bacillota</taxon>
        <taxon>Clostridia</taxon>
        <taxon>Eubacteriales</taxon>
        <taxon>Oscillospiraceae</taxon>
        <taxon>Acetivibrio</taxon>
    </lineage>
</organism>
<dbReference type="RefSeq" id="WP_243467559.1">
    <property type="nucleotide sequence ID" value="NZ_BAVR01000039.1"/>
</dbReference>
<keyword evidence="1" id="KW-0175">Coiled coil</keyword>
<keyword evidence="3" id="KW-1185">Reference proteome</keyword>
<dbReference type="InterPro" id="IPR027417">
    <property type="entry name" value="P-loop_NTPase"/>
</dbReference>
<dbReference type="AlphaFoldDB" id="W4V9T8"/>